<evidence type="ECO:0000313" key="1">
    <source>
        <dbReference type="EMBL" id="KAL0465644.1"/>
    </source>
</evidence>
<dbReference type="EMBL" id="JAVLET010000016">
    <property type="protein sequence ID" value="KAL0465644.1"/>
    <property type="molecule type" value="Genomic_DNA"/>
</dbReference>
<organism evidence="1 2">
    <name type="scientific">Neurospora intermedia</name>
    <dbReference type="NCBI Taxonomy" id="5142"/>
    <lineage>
        <taxon>Eukaryota</taxon>
        <taxon>Fungi</taxon>
        <taxon>Dikarya</taxon>
        <taxon>Ascomycota</taxon>
        <taxon>Pezizomycotina</taxon>
        <taxon>Sordariomycetes</taxon>
        <taxon>Sordariomycetidae</taxon>
        <taxon>Sordariales</taxon>
        <taxon>Sordariaceae</taxon>
        <taxon>Neurospora</taxon>
    </lineage>
</organism>
<sequence length="100" mass="11205">MPSPMTPVDKHHRRASKAIVWGSWDDDGKAQIRCEIVTKCNENSRSWWTSATSHLVPKEASWACGSMVDAVFVARVKFKLEAVLEQKSPSTDSSVPYRQA</sequence>
<name>A0ABR3CYY9_NEUIN</name>
<comment type="caution">
    <text evidence="1">The sequence shown here is derived from an EMBL/GenBank/DDBJ whole genome shotgun (WGS) entry which is preliminary data.</text>
</comment>
<reference evidence="1 2" key="1">
    <citation type="submission" date="2023-09" db="EMBL/GenBank/DDBJ databases">
        <title>Multi-omics analysis of a traditional fermented food reveals byproduct-associated fungal strains for waste-to-food upcycling.</title>
        <authorList>
            <consortium name="Lawrence Berkeley National Laboratory"/>
            <person name="Rekdal V.M."/>
            <person name="Villalobos-Escobedo J.M."/>
            <person name="Rodriguez-Valeron N."/>
            <person name="Garcia M.O."/>
            <person name="Vasquez D.P."/>
            <person name="Damayanti I."/>
            <person name="Sorensen P.M."/>
            <person name="Baidoo E.E."/>
            <person name="De Carvalho A.C."/>
            <person name="Riley R."/>
            <person name="Lipzen A."/>
            <person name="He G."/>
            <person name="Yan M."/>
            <person name="Haridas S."/>
            <person name="Daum C."/>
            <person name="Yoshinaga Y."/>
            <person name="Ng V."/>
            <person name="Grigoriev I.V."/>
            <person name="Munk R."/>
            <person name="Nuraida L."/>
            <person name="Wijaya C.H."/>
            <person name="Morales P.-C."/>
            <person name="Keasling J.D."/>
        </authorList>
    </citation>
    <scope>NUCLEOTIDE SEQUENCE [LARGE SCALE GENOMIC DNA]</scope>
    <source>
        <strain evidence="1 2">FGSC 2613</strain>
    </source>
</reference>
<protein>
    <submittedName>
        <fullName evidence="1">Uncharacterized protein</fullName>
    </submittedName>
</protein>
<keyword evidence="2" id="KW-1185">Reference proteome</keyword>
<evidence type="ECO:0000313" key="2">
    <source>
        <dbReference type="Proteomes" id="UP001451303"/>
    </source>
</evidence>
<proteinExistence type="predicted"/>
<dbReference type="Proteomes" id="UP001451303">
    <property type="component" value="Unassembled WGS sequence"/>
</dbReference>
<accession>A0ABR3CYY9</accession>
<gene>
    <name evidence="1" type="ORF">QR685DRAFT_582198</name>
</gene>